<dbReference type="PRINTS" id="PR00741">
    <property type="entry name" value="GLHYDRLASE29"/>
</dbReference>
<dbReference type="InterPro" id="IPR016286">
    <property type="entry name" value="FUC_metazoa-typ"/>
</dbReference>
<proteinExistence type="inferred from homology"/>
<evidence type="ECO:0000256" key="3">
    <source>
        <dbReference type="ARBA" id="ARBA00012662"/>
    </source>
</evidence>
<protein>
    <recommendedName>
        <fullName evidence="3">alpha-L-fucosidase</fullName>
        <ecNumber evidence="3">3.2.1.51</ecNumber>
    </recommendedName>
</protein>
<dbReference type="InterPro" id="IPR017853">
    <property type="entry name" value="GH"/>
</dbReference>
<dbReference type="Pfam" id="PF01120">
    <property type="entry name" value="Alpha_L_fucos"/>
    <property type="match status" value="1"/>
</dbReference>
<evidence type="ECO:0000259" key="8">
    <source>
        <dbReference type="Pfam" id="PF01120"/>
    </source>
</evidence>
<dbReference type="PIRSF" id="PIRSF001092">
    <property type="entry name" value="Alpha-L-fucosidase"/>
    <property type="match status" value="1"/>
</dbReference>
<keyword evidence="10" id="KW-1185">Reference proteome</keyword>
<comment type="caution">
    <text evidence="9">The sequence shown here is derived from an EMBL/GenBank/DDBJ whole genome shotgun (WGS) entry which is preliminary data.</text>
</comment>
<feature type="domain" description="Glycoside hydrolase family 29 N-terminal" evidence="8">
    <location>
        <begin position="6"/>
        <end position="318"/>
    </location>
</feature>
<dbReference type="OrthoDB" id="5526311at2"/>
<dbReference type="GO" id="GO:0004560">
    <property type="term" value="F:alpha-L-fucosidase activity"/>
    <property type="evidence" value="ECO:0007669"/>
    <property type="project" value="InterPro"/>
</dbReference>
<reference evidence="9 10" key="1">
    <citation type="submission" date="2019-06" db="EMBL/GenBank/DDBJ databases">
        <title>Sequencing the genomes of 1000 actinobacteria strains.</title>
        <authorList>
            <person name="Klenk H.-P."/>
        </authorList>
    </citation>
    <scope>NUCLEOTIDE SEQUENCE [LARGE SCALE GENOMIC DNA]</scope>
    <source>
        <strain evidence="9 10">DSM 24683</strain>
    </source>
</reference>
<dbReference type="SUPFAM" id="SSF51445">
    <property type="entry name" value="(Trans)glycosidases"/>
    <property type="match status" value="1"/>
</dbReference>
<dbReference type="Proteomes" id="UP000318380">
    <property type="component" value="Unassembled WGS sequence"/>
</dbReference>
<dbReference type="PANTHER" id="PTHR10030:SF37">
    <property type="entry name" value="ALPHA-L-FUCOSIDASE-RELATED"/>
    <property type="match status" value="1"/>
</dbReference>
<evidence type="ECO:0000256" key="4">
    <source>
        <dbReference type="ARBA" id="ARBA00022729"/>
    </source>
</evidence>
<dbReference type="GO" id="GO:0006004">
    <property type="term" value="P:fucose metabolic process"/>
    <property type="evidence" value="ECO:0007669"/>
    <property type="project" value="InterPro"/>
</dbReference>
<evidence type="ECO:0000256" key="1">
    <source>
        <dbReference type="ARBA" id="ARBA00004071"/>
    </source>
</evidence>
<dbReference type="EC" id="3.2.1.51" evidence="3"/>
<evidence type="ECO:0000256" key="5">
    <source>
        <dbReference type="ARBA" id="ARBA00022801"/>
    </source>
</evidence>
<evidence type="ECO:0000313" key="9">
    <source>
        <dbReference type="EMBL" id="TWD82897.1"/>
    </source>
</evidence>
<keyword evidence="4" id="KW-0732">Signal</keyword>
<accession>A0A561BVP5</accession>
<gene>
    <name evidence="9" type="ORF">FB561_4043</name>
</gene>
<dbReference type="InterPro" id="IPR057739">
    <property type="entry name" value="Glyco_hydro_29_N"/>
</dbReference>
<dbReference type="GO" id="GO:0016139">
    <property type="term" value="P:glycoside catabolic process"/>
    <property type="evidence" value="ECO:0007669"/>
    <property type="project" value="TreeGrafter"/>
</dbReference>
<organism evidence="9 10">
    <name type="scientific">Kribbella amoyensis</name>
    <dbReference type="NCBI Taxonomy" id="996641"/>
    <lineage>
        <taxon>Bacteria</taxon>
        <taxon>Bacillati</taxon>
        <taxon>Actinomycetota</taxon>
        <taxon>Actinomycetes</taxon>
        <taxon>Propionibacteriales</taxon>
        <taxon>Kribbellaceae</taxon>
        <taxon>Kribbella</taxon>
    </lineage>
</organism>
<dbReference type="PANTHER" id="PTHR10030">
    <property type="entry name" value="ALPHA-L-FUCOSIDASE"/>
    <property type="match status" value="1"/>
</dbReference>
<comment type="similarity">
    <text evidence="2">Belongs to the glycosyl hydrolase 29 family.</text>
</comment>
<dbReference type="RefSeq" id="WP_145808813.1">
    <property type="nucleotide sequence ID" value="NZ_VIVK01000001.1"/>
</dbReference>
<dbReference type="GO" id="GO:0005764">
    <property type="term" value="C:lysosome"/>
    <property type="evidence" value="ECO:0007669"/>
    <property type="project" value="TreeGrafter"/>
</dbReference>
<name>A0A561BVP5_9ACTN</name>
<feature type="site" description="May be important for catalysis" evidence="7">
    <location>
        <position position="252"/>
    </location>
</feature>
<dbReference type="SMART" id="SM00812">
    <property type="entry name" value="Alpha_L_fucos"/>
    <property type="match status" value="1"/>
</dbReference>
<evidence type="ECO:0000256" key="6">
    <source>
        <dbReference type="ARBA" id="ARBA00023295"/>
    </source>
</evidence>
<evidence type="ECO:0000313" key="10">
    <source>
        <dbReference type="Proteomes" id="UP000318380"/>
    </source>
</evidence>
<dbReference type="EMBL" id="VIVK01000001">
    <property type="protein sequence ID" value="TWD82897.1"/>
    <property type="molecule type" value="Genomic_DNA"/>
</dbReference>
<dbReference type="AlphaFoldDB" id="A0A561BVP5"/>
<evidence type="ECO:0000256" key="2">
    <source>
        <dbReference type="ARBA" id="ARBA00007951"/>
    </source>
</evidence>
<comment type="function">
    <text evidence="1">Alpha-L-fucosidase is responsible for hydrolyzing the alpha-1,6-linked fucose joined to the reducing-end N-acetylglucosamine of the carbohydrate moieties of glycoproteins.</text>
</comment>
<keyword evidence="5" id="KW-0378">Hydrolase</keyword>
<keyword evidence="6" id="KW-0326">Glycosidase</keyword>
<evidence type="ECO:0000256" key="7">
    <source>
        <dbReference type="PIRSR" id="PIRSR001092-1"/>
    </source>
</evidence>
<sequence length="423" mass="48073">MTADTSWLTEARLGLFVHWGIYAAAARHEWVKSYERLTDEDYQPYFDHFEPDLYDPEQWAEDAWAAGMRYLVITTKHHDGFCLWDSALTDYKATKTPWGKDLLAPMVEAFRARGFKIGLYHSLLDWHHPDFPVDLYHPQRDDVDFIDRTADRDVTKYADYLHGQVRELLTEYGKIDVLWFDFSYAGRGFNAKGPDEWRSAELLAMARELQPGILVNNRLGLGQGDFTTPEQVQPPGNEVAAGNGTQVPWEACHTLNGSWGYHRDNHDWKSPALLIRMLVDSVSKGGNMLLNVGPNGRGAWEPRALEVLAGIGAWMRLHERSIRGCGPSVHVPPADCRFTQNGNRLYLHVFAWPMGHLHLPGLADRVEYAQFLHDASEVRRVKVDPHEPGHTYLAGLPDNTLTLKLPNRAPDVDSVVIELFLRG</sequence>
<dbReference type="InterPro" id="IPR000933">
    <property type="entry name" value="Glyco_hydro_29"/>
</dbReference>
<dbReference type="Gene3D" id="3.20.20.80">
    <property type="entry name" value="Glycosidases"/>
    <property type="match status" value="1"/>
</dbReference>